<keyword evidence="3" id="KW-1185">Reference proteome</keyword>
<keyword evidence="1" id="KW-0732">Signal</keyword>
<protein>
    <submittedName>
        <fullName evidence="2">Uncharacterized protein</fullName>
    </submittedName>
</protein>
<dbReference type="Proteomes" id="UP001168821">
    <property type="component" value="Unassembled WGS sequence"/>
</dbReference>
<gene>
    <name evidence="2" type="ORF">Zmor_002215</name>
</gene>
<evidence type="ECO:0000313" key="2">
    <source>
        <dbReference type="EMBL" id="KAJ3666784.1"/>
    </source>
</evidence>
<dbReference type="EMBL" id="JALNTZ010000001">
    <property type="protein sequence ID" value="KAJ3666784.1"/>
    <property type="molecule type" value="Genomic_DNA"/>
</dbReference>
<accession>A0AA38J5Z9</accession>
<evidence type="ECO:0000313" key="3">
    <source>
        <dbReference type="Proteomes" id="UP001168821"/>
    </source>
</evidence>
<evidence type="ECO:0000256" key="1">
    <source>
        <dbReference type="SAM" id="SignalP"/>
    </source>
</evidence>
<feature type="chain" id="PRO_5041212536" evidence="1">
    <location>
        <begin position="35"/>
        <end position="127"/>
    </location>
</feature>
<reference evidence="2" key="1">
    <citation type="journal article" date="2023" name="G3 (Bethesda)">
        <title>Whole genome assemblies of Zophobas morio and Tenebrio molitor.</title>
        <authorList>
            <person name="Kaur S."/>
            <person name="Stinson S.A."/>
            <person name="diCenzo G.C."/>
        </authorList>
    </citation>
    <scope>NUCLEOTIDE SEQUENCE</scope>
    <source>
        <strain evidence="2">QUZm001</strain>
    </source>
</reference>
<dbReference type="AlphaFoldDB" id="A0AA38J5Z9"/>
<comment type="caution">
    <text evidence="2">The sequence shown here is derived from an EMBL/GenBank/DDBJ whole genome shotgun (WGS) entry which is preliminary data.</text>
</comment>
<organism evidence="2 3">
    <name type="scientific">Zophobas morio</name>
    <dbReference type="NCBI Taxonomy" id="2755281"/>
    <lineage>
        <taxon>Eukaryota</taxon>
        <taxon>Metazoa</taxon>
        <taxon>Ecdysozoa</taxon>
        <taxon>Arthropoda</taxon>
        <taxon>Hexapoda</taxon>
        <taxon>Insecta</taxon>
        <taxon>Pterygota</taxon>
        <taxon>Neoptera</taxon>
        <taxon>Endopterygota</taxon>
        <taxon>Coleoptera</taxon>
        <taxon>Polyphaga</taxon>
        <taxon>Cucujiformia</taxon>
        <taxon>Tenebrionidae</taxon>
        <taxon>Zophobas</taxon>
    </lineage>
</organism>
<proteinExistence type="predicted"/>
<feature type="signal peptide" evidence="1">
    <location>
        <begin position="1"/>
        <end position="34"/>
    </location>
</feature>
<name>A0AA38J5Z9_9CUCU</name>
<sequence>MHPDIVSTVRPSPLHFIQCLHLLYLLPCICQTRASTSFVSHYEVIHNPGHFRGNGTLSAAYSQSQSTLASIHSLEIRFGLHAGAQSSAAYNIMDWTTEIISRLLSSPPPRFWTLFYSEPSPSSPPSG</sequence>